<organism evidence="3">
    <name type="scientific">Chaetomium thermophilum (strain DSM 1495 / CBS 144.50 / IMI 039719)</name>
    <name type="common">Thermochaetoides thermophila</name>
    <dbReference type="NCBI Taxonomy" id="759272"/>
    <lineage>
        <taxon>Eukaryota</taxon>
        <taxon>Fungi</taxon>
        <taxon>Dikarya</taxon>
        <taxon>Ascomycota</taxon>
        <taxon>Pezizomycotina</taxon>
        <taxon>Sordariomycetes</taxon>
        <taxon>Sordariomycetidae</taxon>
        <taxon>Sordariales</taxon>
        <taxon>Chaetomiaceae</taxon>
        <taxon>Thermochaetoides</taxon>
    </lineage>
</organism>
<proteinExistence type="predicted"/>
<feature type="region of interest" description="Disordered" evidence="1">
    <location>
        <begin position="78"/>
        <end position="102"/>
    </location>
</feature>
<dbReference type="RefSeq" id="XP_006690793.1">
    <property type="nucleotide sequence ID" value="XM_006690730.1"/>
</dbReference>
<feature type="compositionally biased region" description="Polar residues" evidence="1">
    <location>
        <begin position="78"/>
        <end position="91"/>
    </location>
</feature>
<feature type="compositionally biased region" description="Low complexity" evidence="1">
    <location>
        <begin position="35"/>
        <end position="53"/>
    </location>
</feature>
<dbReference type="Pfam" id="PF12855">
    <property type="entry name" value="Ecl1"/>
    <property type="match status" value="1"/>
</dbReference>
<dbReference type="OMA" id="CLVCDRQ"/>
<feature type="region of interest" description="Disordered" evidence="1">
    <location>
        <begin position="32"/>
        <end position="53"/>
    </location>
</feature>
<keyword evidence="3" id="KW-1185">Reference proteome</keyword>
<dbReference type="KEGG" id="cthr:CTHT_0002460"/>
<dbReference type="EMBL" id="GL988032">
    <property type="protein sequence ID" value="EGS23551.1"/>
    <property type="molecule type" value="Genomic_DNA"/>
</dbReference>
<evidence type="ECO:0000256" key="1">
    <source>
        <dbReference type="SAM" id="MobiDB-lite"/>
    </source>
</evidence>
<dbReference type="HOGENOM" id="CLU_099513_1_0_1"/>
<evidence type="ECO:0000313" key="2">
    <source>
        <dbReference type="EMBL" id="EGS23551.1"/>
    </source>
</evidence>
<reference evidence="2 3" key="1">
    <citation type="journal article" date="2011" name="Cell">
        <title>Insight into structure and assembly of the nuclear pore complex by utilizing the genome of a eukaryotic thermophile.</title>
        <authorList>
            <person name="Amlacher S."/>
            <person name="Sarges P."/>
            <person name="Flemming D."/>
            <person name="van Noort V."/>
            <person name="Kunze R."/>
            <person name="Devos D.P."/>
            <person name="Arumugam M."/>
            <person name="Bork P."/>
            <person name="Hurt E."/>
        </authorList>
    </citation>
    <scope>NUCLEOTIDE SEQUENCE [LARGE SCALE GENOMIC DNA]</scope>
    <source>
        <strain evidence="3">DSM 1495 / CBS 144.50 / IMI 039719</strain>
    </source>
</reference>
<protein>
    <recommendedName>
        <fullName evidence="4">Life-span regulatory factor domain-containing protein</fullName>
    </recommendedName>
</protein>
<dbReference type="OrthoDB" id="2563506at2759"/>
<dbReference type="Proteomes" id="UP000008066">
    <property type="component" value="Unassembled WGS sequence"/>
</dbReference>
<dbReference type="AlphaFoldDB" id="G0RZC3"/>
<evidence type="ECO:0000313" key="3">
    <source>
        <dbReference type="Proteomes" id="UP000008066"/>
    </source>
</evidence>
<name>G0RZC3_CHATD</name>
<feature type="compositionally biased region" description="Low complexity" evidence="1">
    <location>
        <begin position="92"/>
        <end position="102"/>
    </location>
</feature>
<dbReference type="InterPro" id="IPR024368">
    <property type="entry name" value="Ecl1/2/3"/>
</dbReference>
<dbReference type="eggNOG" id="ENOG502S7ZU">
    <property type="taxonomic scope" value="Eukaryota"/>
</dbReference>
<evidence type="ECO:0008006" key="4">
    <source>
        <dbReference type="Google" id="ProtNLM"/>
    </source>
</evidence>
<accession>G0RZC3</accession>
<dbReference type="GeneID" id="18254284"/>
<gene>
    <name evidence="2" type="ORF">CTHT_0002460</name>
</gene>
<sequence>MSFDWDNQYCLGCDRMTDGAAYCSEKCRLADYDKSSPSTPSSSASSPAPSSPAFNWTFSSPSSTSNKLYLSPAYDFQPSTSRRGSTGYPTLSPSASHSSLCSIRSSSSAGLDAQQQLSENAARELRAYAHSFESVRLQRRRSY</sequence>